<comment type="caution">
    <text evidence="3">The sequence shown here is derived from an EMBL/GenBank/DDBJ whole genome shotgun (WGS) entry which is preliminary data.</text>
</comment>
<dbReference type="GO" id="GO:0016491">
    <property type="term" value="F:oxidoreductase activity"/>
    <property type="evidence" value="ECO:0007669"/>
    <property type="project" value="InterPro"/>
</dbReference>
<protein>
    <submittedName>
        <fullName evidence="3">NADPH-dependent ferric siderophore reductase</fullName>
    </submittedName>
</protein>
<organism evidence="3 4">
    <name type="scientific">Deinobacterium chartae</name>
    <dbReference type="NCBI Taxonomy" id="521158"/>
    <lineage>
        <taxon>Bacteria</taxon>
        <taxon>Thermotogati</taxon>
        <taxon>Deinococcota</taxon>
        <taxon>Deinococci</taxon>
        <taxon>Deinococcales</taxon>
        <taxon>Deinococcaceae</taxon>
        <taxon>Deinobacterium</taxon>
    </lineage>
</organism>
<dbReference type="RefSeq" id="WP_183984965.1">
    <property type="nucleotide sequence ID" value="NZ_JACHHG010000003.1"/>
</dbReference>
<dbReference type="PROSITE" id="PS51384">
    <property type="entry name" value="FAD_FR"/>
    <property type="match status" value="1"/>
</dbReference>
<dbReference type="CDD" id="cd06193">
    <property type="entry name" value="siderophore_interacting"/>
    <property type="match status" value="1"/>
</dbReference>
<dbReference type="InterPro" id="IPR007037">
    <property type="entry name" value="SIP_rossman_dom"/>
</dbReference>
<dbReference type="Pfam" id="PF08021">
    <property type="entry name" value="FAD_binding_9"/>
    <property type="match status" value="1"/>
</dbReference>
<dbReference type="InterPro" id="IPR013113">
    <property type="entry name" value="SIP_FAD-bd"/>
</dbReference>
<evidence type="ECO:0000313" key="4">
    <source>
        <dbReference type="Proteomes" id="UP000569951"/>
    </source>
</evidence>
<dbReference type="AlphaFoldDB" id="A0A841HVQ8"/>
<dbReference type="PANTHER" id="PTHR30157">
    <property type="entry name" value="FERRIC REDUCTASE, NADPH-DEPENDENT"/>
    <property type="match status" value="1"/>
</dbReference>
<dbReference type="PANTHER" id="PTHR30157:SF0">
    <property type="entry name" value="NADPH-DEPENDENT FERRIC-CHELATE REDUCTASE"/>
    <property type="match status" value="1"/>
</dbReference>
<feature type="region of interest" description="Disordered" evidence="1">
    <location>
        <begin position="59"/>
        <end position="91"/>
    </location>
</feature>
<proteinExistence type="predicted"/>
<dbReference type="Proteomes" id="UP000569951">
    <property type="component" value="Unassembled WGS sequence"/>
</dbReference>
<dbReference type="InterPro" id="IPR039261">
    <property type="entry name" value="FNR_nucleotide-bd"/>
</dbReference>
<sequence length="264" mass="29162">MSERITRHGPHPVRLRLLEVRRVTALTPRMLRVTLTGDLEGFRSDSPDDHVKLFFPAAGEREPNLPQPSPNGLVQPEGTTPPARRDYTPRRYDPQANELDIDFVIHGDGPASTWAAHAQPGDRVGVGGPRGSVVVRYDFDGYLLIGDETALPSVARRLEELPEGVPAVVLLEVEDARDELPLSTRAAAQITWVHRSTGGSEALLRALRATALPQGEFFSWISGESATVRALKQHLLEERGVNREWVRASGYWKRGIAGHEEPKA</sequence>
<gene>
    <name evidence="3" type="ORF">HNR42_000894</name>
</gene>
<dbReference type="Pfam" id="PF04954">
    <property type="entry name" value="SIP"/>
    <property type="match status" value="1"/>
</dbReference>
<keyword evidence="4" id="KW-1185">Reference proteome</keyword>
<evidence type="ECO:0000259" key="2">
    <source>
        <dbReference type="PROSITE" id="PS51384"/>
    </source>
</evidence>
<dbReference type="InterPro" id="IPR039374">
    <property type="entry name" value="SIP_fam"/>
</dbReference>
<dbReference type="InterPro" id="IPR017927">
    <property type="entry name" value="FAD-bd_FR_type"/>
</dbReference>
<reference evidence="3 4" key="1">
    <citation type="submission" date="2020-08" db="EMBL/GenBank/DDBJ databases">
        <title>Genomic Encyclopedia of Type Strains, Phase IV (KMG-IV): sequencing the most valuable type-strain genomes for metagenomic binning, comparative biology and taxonomic classification.</title>
        <authorList>
            <person name="Goeker M."/>
        </authorList>
    </citation>
    <scope>NUCLEOTIDE SEQUENCE [LARGE SCALE GENOMIC DNA]</scope>
    <source>
        <strain evidence="3 4">DSM 21458</strain>
    </source>
</reference>
<dbReference type="Gene3D" id="3.40.50.80">
    <property type="entry name" value="Nucleotide-binding domain of ferredoxin-NADP reductase (FNR) module"/>
    <property type="match status" value="1"/>
</dbReference>
<dbReference type="SUPFAM" id="SSF63380">
    <property type="entry name" value="Riboflavin synthase domain-like"/>
    <property type="match status" value="1"/>
</dbReference>
<evidence type="ECO:0000256" key="1">
    <source>
        <dbReference type="SAM" id="MobiDB-lite"/>
    </source>
</evidence>
<feature type="domain" description="FAD-binding FR-type" evidence="2">
    <location>
        <begin position="10"/>
        <end position="136"/>
    </location>
</feature>
<dbReference type="InterPro" id="IPR017938">
    <property type="entry name" value="Riboflavin_synthase-like_b-brl"/>
</dbReference>
<accession>A0A841HVQ8</accession>
<dbReference type="Gene3D" id="2.40.30.10">
    <property type="entry name" value="Translation factors"/>
    <property type="match status" value="1"/>
</dbReference>
<dbReference type="EMBL" id="JACHHG010000003">
    <property type="protein sequence ID" value="MBB6097477.1"/>
    <property type="molecule type" value="Genomic_DNA"/>
</dbReference>
<evidence type="ECO:0000313" key="3">
    <source>
        <dbReference type="EMBL" id="MBB6097477.1"/>
    </source>
</evidence>
<name>A0A841HVQ8_9DEIO</name>